<keyword evidence="7 8" id="KW-0472">Membrane</keyword>
<dbReference type="InterPro" id="IPR051449">
    <property type="entry name" value="ABC-2_transporter_component"/>
</dbReference>
<evidence type="ECO:0000256" key="1">
    <source>
        <dbReference type="ARBA" id="ARBA00004651"/>
    </source>
</evidence>
<gene>
    <name evidence="10" type="primary">yfiM</name>
    <name evidence="10" type="ORF">GCM10011351_07060</name>
</gene>
<feature type="domain" description="ABC transmembrane type-2" evidence="9">
    <location>
        <begin position="178"/>
        <end position="404"/>
    </location>
</feature>
<dbReference type="InterPro" id="IPR047817">
    <property type="entry name" value="ABC2_TM_bact-type"/>
</dbReference>
<feature type="transmembrane region" description="Helical" evidence="8">
    <location>
        <begin position="296"/>
        <end position="318"/>
    </location>
</feature>
<reference evidence="10" key="1">
    <citation type="journal article" date="2014" name="Int. J. Syst. Evol. Microbiol.">
        <title>Complete genome sequence of Corynebacterium casei LMG S-19264T (=DSM 44701T), isolated from a smear-ripened cheese.</title>
        <authorList>
            <consortium name="US DOE Joint Genome Institute (JGI-PGF)"/>
            <person name="Walter F."/>
            <person name="Albersmeier A."/>
            <person name="Kalinowski J."/>
            <person name="Ruckert C."/>
        </authorList>
    </citation>
    <scope>NUCLEOTIDE SEQUENCE</scope>
    <source>
        <strain evidence="10">CGMCC 1.6333</strain>
    </source>
</reference>
<evidence type="ECO:0000256" key="7">
    <source>
        <dbReference type="ARBA" id="ARBA00023136"/>
    </source>
</evidence>
<evidence type="ECO:0000256" key="2">
    <source>
        <dbReference type="ARBA" id="ARBA00007783"/>
    </source>
</evidence>
<dbReference type="GO" id="GO:0140359">
    <property type="term" value="F:ABC-type transporter activity"/>
    <property type="evidence" value="ECO:0007669"/>
    <property type="project" value="InterPro"/>
</dbReference>
<dbReference type="OrthoDB" id="3078158at2"/>
<accession>A0A917THX7</accession>
<dbReference type="Pfam" id="PF12698">
    <property type="entry name" value="ABC2_membrane_3"/>
    <property type="match status" value="1"/>
</dbReference>
<evidence type="ECO:0000256" key="4">
    <source>
        <dbReference type="ARBA" id="ARBA00022475"/>
    </source>
</evidence>
<evidence type="ECO:0000256" key="5">
    <source>
        <dbReference type="ARBA" id="ARBA00022692"/>
    </source>
</evidence>
<feature type="transmembrane region" description="Helical" evidence="8">
    <location>
        <begin position="325"/>
        <end position="346"/>
    </location>
</feature>
<comment type="subcellular location">
    <subcellularLocation>
        <location evidence="1">Cell membrane</location>
        <topology evidence="1">Multi-pass membrane protein</topology>
    </subcellularLocation>
</comment>
<keyword evidence="5 8" id="KW-0812">Transmembrane</keyword>
<dbReference type="PANTHER" id="PTHR30294">
    <property type="entry name" value="MEMBRANE COMPONENT OF ABC TRANSPORTER YHHJ-RELATED"/>
    <property type="match status" value="1"/>
</dbReference>
<protein>
    <submittedName>
        <fullName evidence="10">Transport permease YfiM</fullName>
    </submittedName>
</protein>
<evidence type="ECO:0000313" key="10">
    <source>
        <dbReference type="EMBL" id="GGM23858.1"/>
    </source>
</evidence>
<evidence type="ECO:0000259" key="9">
    <source>
        <dbReference type="PROSITE" id="PS51012"/>
    </source>
</evidence>
<comment type="caution">
    <text evidence="10">The sequence shown here is derived from an EMBL/GenBank/DDBJ whole genome shotgun (WGS) entry which is preliminary data.</text>
</comment>
<dbReference type="InterPro" id="IPR013525">
    <property type="entry name" value="ABC2_TM"/>
</dbReference>
<evidence type="ECO:0000256" key="3">
    <source>
        <dbReference type="ARBA" id="ARBA00022448"/>
    </source>
</evidence>
<keyword evidence="6 8" id="KW-1133">Transmembrane helix</keyword>
<dbReference type="PROSITE" id="PS51012">
    <property type="entry name" value="ABC_TM2"/>
    <property type="match status" value="1"/>
</dbReference>
<feature type="transmembrane region" description="Helical" evidence="8">
    <location>
        <begin position="21"/>
        <end position="44"/>
    </location>
</feature>
<feature type="transmembrane region" description="Helical" evidence="8">
    <location>
        <begin position="376"/>
        <end position="399"/>
    </location>
</feature>
<sequence length="404" mass="43736">MKFFTIAFKDLKVRLSDKKGFISLLLMPIILTAILGSALSGMFADTVSMPHTELGIVLHDQNEITDQFVEEVLQGDILSESITLKKFSSQSDLKIDIENQTVDLGLVIPKGWGEGLQNGEEKDVMVFTDPSKQLQSSIVESITMSFIDRIASISTATQVFSQELAMIAPVTDQEINVREIVGDVSNQLVAVADSEMNVVTAEEDGKTPISGMQYYAAAMGAMFVLFNATIGAKSIIQERNIETLARLMSSPVRLNSIIIGKFLGTFYVSFLQFSVFILATHYLLGVGWGSNLFQTLVIGLSYCIAVSGIAMIIAGLIVEEKTADTVGGIGVQIFALLGGSMIPIGAFPEKLQLVANIAPNKWFLDSLLEVMNGTTWGALVLPITVLLLIGVASLMIGSLRLRVR</sequence>
<keyword evidence="4" id="KW-1003">Cell membrane</keyword>
<dbReference type="Proteomes" id="UP000618460">
    <property type="component" value="Unassembled WGS sequence"/>
</dbReference>
<keyword evidence="11" id="KW-1185">Reference proteome</keyword>
<feature type="transmembrane region" description="Helical" evidence="8">
    <location>
        <begin position="214"/>
        <end position="236"/>
    </location>
</feature>
<dbReference type="Gene3D" id="3.40.1710.10">
    <property type="entry name" value="abc type-2 transporter like domain"/>
    <property type="match status" value="1"/>
</dbReference>
<dbReference type="RefSeq" id="WP_117152357.1">
    <property type="nucleotide sequence ID" value="NZ_BMLG01000001.1"/>
</dbReference>
<feature type="transmembrane region" description="Helical" evidence="8">
    <location>
        <begin position="257"/>
        <end position="284"/>
    </location>
</feature>
<evidence type="ECO:0000256" key="8">
    <source>
        <dbReference type="SAM" id="Phobius"/>
    </source>
</evidence>
<evidence type="ECO:0000256" key="6">
    <source>
        <dbReference type="ARBA" id="ARBA00022989"/>
    </source>
</evidence>
<proteinExistence type="inferred from homology"/>
<dbReference type="EMBL" id="BMLG01000001">
    <property type="protein sequence ID" value="GGM23858.1"/>
    <property type="molecule type" value="Genomic_DNA"/>
</dbReference>
<keyword evidence="3" id="KW-0813">Transport</keyword>
<reference evidence="10" key="2">
    <citation type="submission" date="2020-09" db="EMBL/GenBank/DDBJ databases">
        <authorList>
            <person name="Sun Q."/>
            <person name="Zhou Y."/>
        </authorList>
    </citation>
    <scope>NUCLEOTIDE SEQUENCE</scope>
    <source>
        <strain evidence="10">CGMCC 1.6333</strain>
    </source>
</reference>
<name>A0A917THX7_9BACI</name>
<comment type="similarity">
    <text evidence="2">Belongs to the ABC-2 integral membrane protein family.</text>
</comment>
<organism evidence="10 11">
    <name type="scientific">Paraliobacillus quinghaiensis</name>
    <dbReference type="NCBI Taxonomy" id="470815"/>
    <lineage>
        <taxon>Bacteria</taxon>
        <taxon>Bacillati</taxon>
        <taxon>Bacillota</taxon>
        <taxon>Bacilli</taxon>
        <taxon>Bacillales</taxon>
        <taxon>Bacillaceae</taxon>
        <taxon>Paraliobacillus</taxon>
    </lineage>
</organism>
<evidence type="ECO:0000313" key="11">
    <source>
        <dbReference type="Proteomes" id="UP000618460"/>
    </source>
</evidence>
<dbReference type="PANTHER" id="PTHR30294:SF48">
    <property type="entry name" value="LINEARMYCIN RESISTANCE PERMEASE PROTEIN LNRM"/>
    <property type="match status" value="1"/>
</dbReference>
<dbReference type="AlphaFoldDB" id="A0A917THX7"/>
<dbReference type="GO" id="GO:0005886">
    <property type="term" value="C:plasma membrane"/>
    <property type="evidence" value="ECO:0007669"/>
    <property type="project" value="UniProtKB-SubCell"/>
</dbReference>